<gene>
    <name evidence="3" type="ORF">AGERDE_LOCUS10698</name>
</gene>
<feature type="region of interest" description="Disordered" evidence="1">
    <location>
        <begin position="271"/>
        <end position="299"/>
    </location>
</feature>
<protein>
    <submittedName>
        <fullName evidence="3">13332_t:CDS:1</fullName>
    </submittedName>
</protein>
<feature type="domain" description="DUF4211" evidence="2">
    <location>
        <begin position="309"/>
        <end position="422"/>
    </location>
</feature>
<feature type="compositionally biased region" description="Acidic residues" evidence="1">
    <location>
        <begin position="277"/>
        <end position="299"/>
    </location>
</feature>
<reference evidence="3" key="1">
    <citation type="submission" date="2021-06" db="EMBL/GenBank/DDBJ databases">
        <authorList>
            <person name="Kallberg Y."/>
            <person name="Tangrot J."/>
            <person name="Rosling A."/>
        </authorList>
    </citation>
    <scope>NUCLEOTIDE SEQUENCE</scope>
    <source>
        <strain evidence="3">MT106</strain>
    </source>
</reference>
<dbReference type="GO" id="GO:0005634">
    <property type="term" value="C:nucleus"/>
    <property type="evidence" value="ECO:0007669"/>
    <property type="project" value="TreeGrafter"/>
</dbReference>
<accession>A0A9N9GY19</accession>
<dbReference type="InterPro" id="IPR025451">
    <property type="entry name" value="DUF4211"/>
</dbReference>
<evidence type="ECO:0000313" key="4">
    <source>
        <dbReference type="Proteomes" id="UP000789831"/>
    </source>
</evidence>
<feature type="compositionally biased region" description="Polar residues" evidence="1">
    <location>
        <begin position="82"/>
        <end position="91"/>
    </location>
</feature>
<comment type="caution">
    <text evidence="3">The sequence shown here is derived from an EMBL/GenBank/DDBJ whole genome shotgun (WGS) entry which is preliminary data.</text>
</comment>
<feature type="compositionally biased region" description="Low complexity" evidence="1">
    <location>
        <begin position="221"/>
        <end position="230"/>
    </location>
</feature>
<dbReference type="PANTHER" id="PTHR14689">
    <property type="entry name" value="PHORBOL-ESTER_DAG-TYPE DOMAIN-CONTAINING PROTEIN"/>
    <property type="match status" value="1"/>
</dbReference>
<evidence type="ECO:0000313" key="3">
    <source>
        <dbReference type="EMBL" id="CAG8634880.1"/>
    </source>
</evidence>
<feature type="compositionally biased region" description="Basic and acidic residues" evidence="1">
    <location>
        <begin position="129"/>
        <end position="142"/>
    </location>
</feature>
<organism evidence="3 4">
    <name type="scientific">Ambispora gerdemannii</name>
    <dbReference type="NCBI Taxonomy" id="144530"/>
    <lineage>
        <taxon>Eukaryota</taxon>
        <taxon>Fungi</taxon>
        <taxon>Fungi incertae sedis</taxon>
        <taxon>Mucoromycota</taxon>
        <taxon>Glomeromycotina</taxon>
        <taxon>Glomeromycetes</taxon>
        <taxon>Archaeosporales</taxon>
        <taxon>Ambisporaceae</taxon>
        <taxon>Ambispora</taxon>
    </lineage>
</organism>
<dbReference type="Pfam" id="PF13926">
    <property type="entry name" value="DUF4211"/>
    <property type="match status" value="1"/>
</dbReference>
<evidence type="ECO:0000256" key="1">
    <source>
        <dbReference type="SAM" id="MobiDB-lite"/>
    </source>
</evidence>
<evidence type="ECO:0000259" key="2">
    <source>
        <dbReference type="Pfam" id="PF13926"/>
    </source>
</evidence>
<dbReference type="OrthoDB" id="21499at2759"/>
<keyword evidence="4" id="KW-1185">Reference proteome</keyword>
<sequence>MIRVSKRIIISEDEEEETISPSQNQENSKPIEVLDPSPKTLPSTLTSVSDPAKLSSDEDTSLYKSKRASKRIIISDTENEESSSTLANDNTQTRKRVKYDYEQRENFRQTVLSPKATRKSTRISKGRIKFNENLRELMENKRQSKLSFKPVNKKEEKNVEDAININLDSDELLSQNESDEEQKEEKSRDESDEELQEKEKSQGESDEEQQKEEESREVEHNNIISSSSNNYENEEFDLDKSAILNRRTREKRSSRYQENLQQLLARRQRPKNKIIELEDNNDEENSDDVDEEETDFEQNYDESDNELNDFIVTGGDTINVSEFDLPERLTSSGSQSLKYHFKVFIQYLTYLATVMNYSDVEETEYFRTSMKMIDRKIQGYYEIIVASSVWNTRFKKCLAFYPSYAVSYTFQAYCDACNSTRSAHYKPLDDSDLLSDDYGSQKSRRGIQKFYLGKFCQIRAKIYHNLQHLKFHFFDKVKGHVNDIIKERGESIDPNNITTIFDENGISENLFRQFEDILNVAEKINLNPNSVEYG</sequence>
<dbReference type="EMBL" id="CAJVPL010003556">
    <property type="protein sequence ID" value="CAG8634880.1"/>
    <property type="molecule type" value="Genomic_DNA"/>
</dbReference>
<feature type="region of interest" description="Disordered" evidence="1">
    <location>
        <begin position="1"/>
        <end position="96"/>
    </location>
</feature>
<dbReference type="Proteomes" id="UP000789831">
    <property type="component" value="Unassembled WGS sequence"/>
</dbReference>
<dbReference type="PANTHER" id="PTHR14689:SF0">
    <property type="entry name" value="COILED-COIL DOMAIN-CONTAINING PROTEIN 82"/>
    <property type="match status" value="1"/>
</dbReference>
<feature type="compositionally biased region" description="Basic residues" evidence="1">
    <location>
        <begin position="116"/>
        <end position="128"/>
    </location>
</feature>
<proteinExistence type="predicted"/>
<feature type="region of interest" description="Disordered" evidence="1">
    <location>
        <begin position="108"/>
        <end position="233"/>
    </location>
</feature>
<dbReference type="AlphaFoldDB" id="A0A9N9GY19"/>
<name>A0A9N9GY19_9GLOM</name>
<feature type="compositionally biased region" description="Polar residues" evidence="1">
    <location>
        <begin position="40"/>
        <end position="49"/>
    </location>
</feature>